<evidence type="ECO:0000256" key="1">
    <source>
        <dbReference type="SAM" id="MobiDB-lite"/>
    </source>
</evidence>
<proteinExistence type="predicted"/>
<comment type="caution">
    <text evidence="2">The sequence shown here is derived from an EMBL/GenBank/DDBJ whole genome shotgun (WGS) entry which is preliminary data.</text>
</comment>
<dbReference type="Proteomes" id="UP000625711">
    <property type="component" value="Unassembled WGS sequence"/>
</dbReference>
<keyword evidence="3" id="KW-1185">Reference proteome</keyword>
<protein>
    <submittedName>
        <fullName evidence="2">Uncharacterized protein</fullName>
    </submittedName>
</protein>
<name>A0A834HX10_RHYFE</name>
<evidence type="ECO:0000313" key="2">
    <source>
        <dbReference type="EMBL" id="KAF7263142.1"/>
    </source>
</evidence>
<sequence>MSRLCLDRVFLGALSRKFMSLNLVEIFGMAWDPPGEGRGRRGGGGGDVGARSHRRENRFPFPSVSMVENPDPTMEHENDKSSNSPQINLQQPYLMPRFRSRLVHWVDLSSLHW</sequence>
<dbReference type="AlphaFoldDB" id="A0A834HX10"/>
<accession>A0A834HX10</accession>
<evidence type="ECO:0000313" key="3">
    <source>
        <dbReference type="Proteomes" id="UP000625711"/>
    </source>
</evidence>
<organism evidence="2 3">
    <name type="scientific">Rhynchophorus ferrugineus</name>
    <name type="common">Red palm weevil</name>
    <name type="synonym">Curculio ferrugineus</name>
    <dbReference type="NCBI Taxonomy" id="354439"/>
    <lineage>
        <taxon>Eukaryota</taxon>
        <taxon>Metazoa</taxon>
        <taxon>Ecdysozoa</taxon>
        <taxon>Arthropoda</taxon>
        <taxon>Hexapoda</taxon>
        <taxon>Insecta</taxon>
        <taxon>Pterygota</taxon>
        <taxon>Neoptera</taxon>
        <taxon>Endopterygota</taxon>
        <taxon>Coleoptera</taxon>
        <taxon>Polyphaga</taxon>
        <taxon>Cucujiformia</taxon>
        <taxon>Curculionidae</taxon>
        <taxon>Dryophthorinae</taxon>
        <taxon>Rhynchophorus</taxon>
    </lineage>
</organism>
<dbReference type="EMBL" id="JAACXV010023161">
    <property type="protein sequence ID" value="KAF7263142.1"/>
    <property type="molecule type" value="Genomic_DNA"/>
</dbReference>
<feature type="region of interest" description="Disordered" evidence="1">
    <location>
        <begin position="33"/>
        <end position="87"/>
    </location>
</feature>
<reference evidence="2" key="1">
    <citation type="submission" date="2020-08" db="EMBL/GenBank/DDBJ databases">
        <title>Genome sequencing and assembly of the red palm weevil Rhynchophorus ferrugineus.</title>
        <authorList>
            <person name="Dias G.B."/>
            <person name="Bergman C.M."/>
            <person name="Manee M."/>
        </authorList>
    </citation>
    <scope>NUCLEOTIDE SEQUENCE</scope>
    <source>
        <strain evidence="2">AA-2017</strain>
        <tissue evidence="2">Whole larva</tissue>
    </source>
</reference>
<gene>
    <name evidence="2" type="ORF">GWI33_003566</name>
</gene>